<sequence length="62" mass="7124">MSEEDNKTIATEISFKIRRIADAFNLANECREEGDEFGWWNKLTSILIAISSKLTPTNYKNV</sequence>
<gene>
    <name evidence="1" type="ORF">S01H4_35608</name>
</gene>
<feature type="non-terminal residue" evidence="1">
    <location>
        <position position="62"/>
    </location>
</feature>
<dbReference type="EMBL" id="BART01018951">
    <property type="protein sequence ID" value="GAG80026.1"/>
    <property type="molecule type" value="Genomic_DNA"/>
</dbReference>
<organism evidence="1">
    <name type="scientific">marine sediment metagenome</name>
    <dbReference type="NCBI Taxonomy" id="412755"/>
    <lineage>
        <taxon>unclassified sequences</taxon>
        <taxon>metagenomes</taxon>
        <taxon>ecological metagenomes</taxon>
    </lineage>
</organism>
<comment type="caution">
    <text evidence="1">The sequence shown here is derived from an EMBL/GenBank/DDBJ whole genome shotgun (WGS) entry which is preliminary data.</text>
</comment>
<reference evidence="1" key="1">
    <citation type="journal article" date="2014" name="Front. Microbiol.">
        <title>High frequency of phylogenetically diverse reductive dehalogenase-homologous genes in deep subseafloor sedimentary metagenomes.</title>
        <authorList>
            <person name="Kawai M."/>
            <person name="Futagami T."/>
            <person name="Toyoda A."/>
            <person name="Takaki Y."/>
            <person name="Nishi S."/>
            <person name="Hori S."/>
            <person name="Arai W."/>
            <person name="Tsubouchi T."/>
            <person name="Morono Y."/>
            <person name="Uchiyama I."/>
            <person name="Ito T."/>
            <person name="Fujiyama A."/>
            <person name="Inagaki F."/>
            <person name="Takami H."/>
        </authorList>
    </citation>
    <scope>NUCLEOTIDE SEQUENCE</scope>
    <source>
        <strain evidence="1">Expedition CK06-06</strain>
    </source>
</reference>
<evidence type="ECO:0000313" key="1">
    <source>
        <dbReference type="EMBL" id="GAG80026.1"/>
    </source>
</evidence>
<dbReference type="AlphaFoldDB" id="X1C6J6"/>
<name>X1C6J6_9ZZZZ</name>
<proteinExistence type="predicted"/>
<accession>X1C6J6</accession>
<protein>
    <submittedName>
        <fullName evidence="1">Uncharacterized protein</fullName>
    </submittedName>
</protein>